<dbReference type="EMBL" id="JBGFUD010007925">
    <property type="protein sequence ID" value="MFH4981807.1"/>
    <property type="molecule type" value="Genomic_DNA"/>
</dbReference>
<dbReference type="InterPro" id="IPR044150">
    <property type="entry name" value="HDAC_classIV"/>
</dbReference>
<keyword evidence="4" id="KW-0678">Repressor</keyword>
<organism evidence="15 16">
    <name type="scientific">Gnathostoma spinigerum</name>
    <dbReference type="NCBI Taxonomy" id="75299"/>
    <lineage>
        <taxon>Eukaryota</taxon>
        <taxon>Metazoa</taxon>
        <taxon>Ecdysozoa</taxon>
        <taxon>Nematoda</taxon>
        <taxon>Chromadorea</taxon>
        <taxon>Rhabditida</taxon>
        <taxon>Spirurina</taxon>
        <taxon>Gnathostomatomorpha</taxon>
        <taxon>Gnathostomatoidea</taxon>
        <taxon>Gnathostomatidae</taxon>
        <taxon>Gnathostoma</taxon>
    </lineage>
</organism>
<keyword evidence="9" id="KW-0539">Nucleus</keyword>
<dbReference type="Gene3D" id="3.40.800.20">
    <property type="entry name" value="Histone deacetylase domain"/>
    <property type="match status" value="1"/>
</dbReference>
<evidence type="ECO:0000313" key="16">
    <source>
        <dbReference type="Proteomes" id="UP001608902"/>
    </source>
</evidence>
<keyword evidence="7" id="KW-0805">Transcription regulation</keyword>
<comment type="catalytic activity">
    <reaction evidence="10">
        <text>N(6)-acetyl-L-lysyl-[histone] + H2O = L-lysyl-[histone] + acetate</text>
        <dbReference type="Rhea" id="RHEA:58196"/>
        <dbReference type="Rhea" id="RHEA-COMP:9845"/>
        <dbReference type="Rhea" id="RHEA-COMP:11338"/>
        <dbReference type="ChEBI" id="CHEBI:15377"/>
        <dbReference type="ChEBI" id="CHEBI:29969"/>
        <dbReference type="ChEBI" id="CHEBI:30089"/>
        <dbReference type="ChEBI" id="CHEBI:61930"/>
        <dbReference type="EC" id="3.5.1.98"/>
    </reaction>
</comment>
<dbReference type="CDD" id="cd09993">
    <property type="entry name" value="HDAC_classIV"/>
    <property type="match status" value="1"/>
</dbReference>
<dbReference type="PANTHER" id="PTHR10625">
    <property type="entry name" value="HISTONE DEACETYLASE HDAC1-RELATED"/>
    <property type="match status" value="1"/>
</dbReference>
<dbReference type="AlphaFoldDB" id="A0ABD6ERN4"/>
<evidence type="ECO:0000313" key="15">
    <source>
        <dbReference type="EMBL" id="MFH4981807.1"/>
    </source>
</evidence>
<dbReference type="InterPro" id="IPR023801">
    <property type="entry name" value="His_deacetylse_dom"/>
</dbReference>
<dbReference type="InterPro" id="IPR023696">
    <property type="entry name" value="Ureohydrolase_dom_sf"/>
</dbReference>
<comment type="subcellular location">
    <subcellularLocation>
        <location evidence="1">Nucleus</location>
    </subcellularLocation>
</comment>
<evidence type="ECO:0000256" key="6">
    <source>
        <dbReference type="ARBA" id="ARBA00022853"/>
    </source>
</evidence>
<keyword evidence="8" id="KW-0804">Transcription</keyword>
<accession>A0ABD6ERN4</accession>
<dbReference type="InterPro" id="IPR000286">
    <property type="entry name" value="HDACs"/>
</dbReference>
<comment type="subunit">
    <text evidence="12">Interacts with HDAC6.</text>
</comment>
<evidence type="ECO:0000256" key="8">
    <source>
        <dbReference type="ARBA" id="ARBA00023163"/>
    </source>
</evidence>
<evidence type="ECO:0000256" key="11">
    <source>
        <dbReference type="ARBA" id="ARBA00059784"/>
    </source>
</evidence>
<dbReference type="PANTHER" id="PTHR10625:SF23">
    <property type="entry name" value="HISTONE DEACETYLASE 11"/>
    <property type="match status" value="1"/>
</dbReference>
<evidence type="ECO:0000256" key="1">
    <source>
        <dbReference type="ARBA" id="ARBA00004123"/>
    </source>
</evidence>
<evidence type="ECO:0000256" key="4">
    <source>
        <dbReference type="ARBA" id="ARBA00022491"/>
    </source>
</evidence>
<evidence type="ECO:0000256" key="13">
    <source>
        <dbReference type="ARBA" id="ARBA00072450"/>
    </source>
</evidence>
<evidence type="ECO:0000256" key="9">
    <source>
        <dbReference type="ARBA" id="ARBA00023242"/>
    </source>
</evidence>
<evidence type="ECO:0000256" key="7">
    <source>
        <dbReference type="ARBA" id="ARBA00023015"/>
    </source>
</evidence>
<evidence type="ECO:0000256" key="3">
    <source>
        <dbReference type="ARBA" id="ARBA00012111"/>
    </source>
</evidence>
<dbReference type="Proteomes" id="UP001608902">
    <property type="component" value="Unassembled WGS sequence"/>
</dbReference>
<dbReference type="FunFam" id="3.40.800.20:FF:000009">
    <property type="entry name" value="Histone deacetylase 11"/>
    <property type="match status" value="1"/>
</dbReference>
<comment type="function">
    <text evidence="11">Responsible for the deacetylation of lysine residues on the N-terminal part of the core histones (H2A, H2B, H3 and H4). Histone deacetylation gives a tag for epigenetic repression and plays an important role in transcriptional regulation, cell cycle progression and developmental events. Histone deacetylases act via the formation of large multiprotein complexes.</text>
</comment>
<dbReference type="InterPro" id="IPR037138">
    <property type="entry name" value="His_deacetylse_dom_sf"/>
</dbReference>
<gene>
    <name evidence="15" type="ORF">AB6A40_008516</name>
</gene>
<reference evidence="15 16" key="1">
    <citation type="submission" date="2024-08" db="EMBL/GenBank/DDBJ databases">
        <title>Gnathostoma spinigerum genome.</title>
        <authorList>
            <person name="Gonzalez-Bertolin B."/>
            <person name="Monzon S."/>
            <person name="Zaballos A."/>
            <person name="Jimenez P."/>
            <person name="Dekumyoy P."/>
            <person name="Varona S."/>
            <person name="Cuesta I."/>
            <person name="Sumanam S."/>
            <person name="Adisakwattana P."/>
            <person name="Gasser R.B."/>
            <person name="Hernandez-Gonzalez A."/>
            <person name="Young N.D."/>
            <person name="Perteguer M.J."/>
        </authorList>
    </citation>
    <scope>NUCLEOTIDE SEQUENCE [LARGE SCALE GENOMIC DNA]</scope>
    <source>
        <strain evidence="15">AL3</strain>
        <tissue evidence="15">Liver</tissue>
    </source>
</reference>
<proteinExistence type="inferred from homology"/>
<comment type="caution">
    <text evidence="15">The sequence shown here is derived from an EMBL/GenBank/DDBJ whole genome shotgun (WGS) entry which is preliminary data.</text>
</comment>
<feature type="domain" description="Histone deacetylase" evidence="14">
    <location>
        <begin position="65"/>
        <end position="347"/>
    </location>
</feature>
<keyword evidence="5" id="KW-0378">Hydrolase</keyword>
<protein>
    <recommendedName>
        <fullName evidence="13">Histone deacetylase 11</fullName>
        <ecNumber evidence="3">3.5.1.98</ecNumber>
    </recommendedName>
</protein>
<comment type="similarity">
    <text evidence="2">Belongs to the histone deacetylase family.</text>
</comment>
<evidence type="ECO:0000256" key="10">
    <source>
        <dbReference type="ARBA" id="ARBA00048287"/>
    </source>
</evidence>
<dbReference type="GO" id="GO:0000118">
    <property type="term" value="C:histone deacetylase complex"/>
    <property type="evidence" value="ECO:0007669"/>
    <property type="project" value="UniProtKB-ARBA"/>
</dbReference>
<dbReference type="Pfam" id="PF00850">
    <property type="entry name" value="Hist_deacetyl"/>
    <property type="match status" value="1"/>
</dbReference>
<keyword evidence="6" id="KW-0156">Chromatin regulator</keyword>
<dbReference type="SUPFAM" id="SSF52768">
    <property type="entry name" value="Arginase/deacetylase"/>
    <property type="match status" value="1"/>
</dbReference>
<dbReference type="GO" id="GO:0141221">
    <property type="term" value="F:histone deacetylase activity, hydrolytic mechanism"/>
    <property type="evidence" value="ECO:0007669"/>
    <property type="project" value="UniProtKB-EC"/>
</dbReference>
<evidence type="ECO:0000256" key="12">
    <source>
        <dbReference type="ARBA" id="ARBA00065154"/>
    </source>
</evidence>
<evidence type="ECO:0000256" key="5">
    <source>
        <dbReference type="ARBA" id="ARBA00022801"/>
    </source>
</evidence>
<name>A0ABD6ERN4_9BILA</name>
<sequence length="361" mass="40608">MTEIETLSLDEDGDQSAEEITCLSDRYKLNLVARTELYTGIRADQWPIVYNPLYNISFFGVEKLHPFDSFKWGRIYARLIESGMLKENQFVAASEASKTDLRVVHSSAYLYSLTCPCVVARVVEVALVACLPSCIINRYVLRPFRYQTGGSILAARLALERNWAINLGGGFHHASSDRGGGFCVYADITLALRFLFLNKLIERAMIVDLDAHQGNGHEHDFAGDNRVYIFDMFNYQIYPGDYIAKGAISRAIPLRSGTSDTEYLHQLHRNLSAALGEFSADILLYNAGTDCLSNDPLGCLNISPEGIQKRDETVFHLARQYHVPIVMLMSGGYQPNNFEVIAQSIVNLHKKRLIYQSLPYD</sequence>
<evidence type="ECO:0000256" key="2">
    <source>
        <dbReference type="ARBA" id="ARBA00005947"/>
    </source>
</evidence>
<evidence type="ECO:0000259" key="14">
    <source>
        <dbReference type="Pfam" id="PF00850"/>
    </source>
</evidence>
<keyword evidence="16" id="KW-1185">Reference proteome</keyword>
<dbReference type="EC" id="3.5.1.98" evidence="3"/>
<dbReference type="PRINTS" id="PR01270">
    <property type="entry name" value="HDASUPER"/>
</dbReference>